<dbReference type="EMBL" id="FOYL01000009">
    <property type="protein sequence ID" value="SFR26073.1"/>
    <property type="molecule type" value="Genomic_DNA"/>
</dbReference>
<gene>
    <name evidence="9" type="ORF">SAMN04488564_109224</name>
</gene>
<keyword evidence="4 6" id="KW-1133">Transmembrane helix</keyword>
<feature type="domain" description="Citrate transporter-like" evidence="7">
    <location>
        <begin position="272"/>
        <end position="434"/>
    </location>
</feature>
<feature type="transmembrane region" description="Helical" evidence="6">
    <location>
        <begin position="252"/>
        <end position="285"/>
    </location>
</feature>
<keyword evidence="10" id="KW-1185">Reference proteome</keyword>
<feature type="transmembrane region" description="Helical" evidence="6">
    <location>
        <begin position="374"/>
        <end position="406"/>
    </location>
</feature>
<dbReference type="InterPro" id="IPR030676">
    <property type="entry name" value="CitT-rel"/>
</dbReference>
<dbReference type="InterPro" id="IPR004680">
    <property type="entry name" value="Cit_transptr-like_dom"/>
</dbReference>
<evidence type="ECO:0000256" key="1">
    <source>
        <dbReference type="ARBA" id="ARBA00004141"/>
    </source>
</evidence>
<feature type="transmembrane region" description="Helical" evidence="6">
    <location>
        <begin position="174"/>
        <end position="195"/>
    </location>
</feature>
<feature type="transmembrane region" description="Helical" evidence="6">
    <location>
        <begin position="297"/>
        <end position="314"/>
    </location>
</feature>
<keyword evidence="3 6" id="KW-0812">Transmembrane</keyword>
<name>A0A1I6F8E8_9PSEU</name>
<dbReference type="OrthoDB" id="8738207at2"/>
<evidence type="ECO:0000256" key="5">
    <source>
        <dbReference type="ARBA" id="ARBA00023136"/>
    </source>
</evidence>
<evidence type="ECO:0000313" key="9">
    <source>
        <dbReference type="EMBL" id="SFR26073.1"/>
    </source>
</evidence>
<evidence type="ECO:0000313" key="10">
    <source>
        <dbReference type="Proteomes" id="UP000198583"/>
    </source>
</evidence>
<feature type="transmembrane region" description="Helical" evidence="6">
    <location>
        <begin position="107"/>
        <end position="128"/>
    </location>
</feature>
<dbReference type="Proteomes" id="UP000198583">
    <property type="component" value="Unassembled WGS sequence"/>
</dbReference>
<evidence type="ECO:0000259" key="7">
    <source>
        <dbReference type="Pfam" id="PF03600"/>
    </source>
</evidence>
<feature type="transmembrane region" description="Helical" evidence="6">
    <location>
        <begin position="51"/>
        <end position="70"/>
    </location>
</feature>
<protein>
    <submittedName>
        <fullName evidence="9">Di-and tricarboxylate transporter</fullName>
    </submittedName>
</protein>
<accession>A0A1I6F8E8</accession>
<evidence type="ECO:0000256" key="4">
    <source>
        <dbReference type="ARBA" id="ARBA00022989"/>
    </source>
</evidence>
<comment type="subcellular location">
    <subcellularLocation>
        <location evidence="1">Membrane</location>
        <topology evidence="1">Multi-pass membrane protein</topology>
    </subcellularLocation>
</comment>
<feature type="transmembrane region" description="Helical" evidence="6">
    <location>
        <begin position="418"/>
        <end position="442"/>
    </location>
</feature>
<evidence type="ECO:0000256" key="6">
    <source>
        <dbReference type="SAM" id="Phobius"/>
    </source>
</evidence>
<dbReference type="RefSeq" id="WP_093601867.1">
    <property type="nucleotide sequence ID" value="NZ_FOYL01000009.1"/>
</dbReference>
<keyword evidence="2" id="KW-0813">Transport</keyword>
<dbReference type="PANTHER" id="PTHR42826">
    <property type="entry name" value="DICARBOXYLATE TRANSPORTER 2.1, CHLOROPLASTIC"/>
    <property type="match status" value="1"/>
</dbReference>
<dbReference type="Pfam" id="PF03600">
    <property type="entry name" value="CitMHS"/>
    <property type="match status" value="1"/>
</dbReference>
<keyword evidence="5 6" id="KW-0472">Membrane</keyword>
<feature type="domain" description="Dicarboxylate carrier MatC N-terminal" evidence="8">
    <location>
        <begin position="1"/>
        <end position="149"/>
    </location>
</feature>
<organism evidence="9 10">
    <name type="scientific">Lentzea waywayandensis</name>
    <dbReference type="NCBI Taxonomy" id="84724"/>
    <lineage>
        <taxon>Bacteria</taxon>
        <taxon>Bacillati</taxon>
        <taxon>Actinomycetota</taxon>
        <taxon>Actinomycetes</taxon>
        <taxon>Pseudonocardiales</taxon>
        <taxon>Pseudonocardiaceae</taxon>
        <taxon>Lentzea</taxon>
    </lineage>
</organism>
<dbReference type="STRING" id="84724.SAMN04488564_109224"/>
<dbReference type="GO" id="GO:0055085">
    <property type="term" value="P:transmembrane transport"/>
    <property type="evidence" value="ECO:0007669"/>
    <property type="project" value="InterPro"/>
</dbReference>
<proteinExistence type="predicted"/>
<sequence>MSAELISILVLVVVFVIATTRSINMGALAFAAAFGVGTLVADMKTDDIFKGFPGSLFVVLVGVTFLFAIARANGTTDWLVHMAIRLVGGRIALMPWVMFAITGVLTAIGAVSPAAVAIVAPIAMGFAAKYRISPLLMGVMVVHGAQAGGFSPISIYGTIVNGIVAKEGLPGNEIVLFLASLVVNLLIAVVVFVVLGGMKLARHPLDAPALARAGGGDDSLGGGVGDDGGSDVTSDVTDEAAERVALTAPRIATLVGLAALVVAALVFDLDVGLAAITVAVLLSVVWPETSKQAITQITWPTVLLICGILTYVAVLQTMGTIKWAGDSVASVGAPLLAALLICYIGAIVSAFASSVGIMGALIPLAVPFLLQGEVSAIGLIAALAVSATVVDVSPFSTNGALVLAGAQDVDRDKFFKQLMVYGGIMVAAAPPLVWLALVVPGIW</sequence>
<evidence type="ECO:0000256" key="2">
    <source>
        <dbReference type="ARBA" id="ARBA00022448"/>
    </source>
</evidence>
<dbReference type="GO" id="GO:0016020">
    <property type="term" value="C:membrane"/>
    <property type="evidence" value="ECO:0007669"/>
    <property type="project" value="UniProtKB-SubCell"/>
</dbReference>
<evidence type="ECO:0000256" key="3">
    <source>
        <dbReference type="ARBA" id="ARBA00022692"/>
    </source>
</evidence>
<feature type="transmembrane region" description="Helical" evidence="6">
    <location>
        <begin position="135"/>
        <end position="159"/>
    </location>
</feature>
<feature type="transmembrane region" description="Helical" evidence="6">
    <location>
        <begin position="82"/>
        <end position="101"/>
    </location>
</feature>
<dbReference type="InterPro" id="IPR009827">
    <property type="entry name" value="MatC_N"/>
</dbReference>
<dbReference type="AlphaFoldDB" id="A0A1I6F8E8"/>
<evidence type="ECO:0000259" key="8">
    <source>
        <dbReference type="Pfam" id="PF07158"/>
    </source>
</evidence>
<reference evidence="10" key="1">
    <citation type="submission" date="2016-10" db="EMBL/GenBank/DDBJ databases">
        <authorList>
            <person name="Varghese N."/>
            <person name="Submissions S."/>
        </authorList>
    </citation>
    <scope>NUCLEOTIDE SEQUENCE [LARGE SCALE GENOMIC DNA]</scope>
    <source>
        <strain evidence="10">DSM 44232</strain>
    </source>
</reference>
<dbReference type="Pfam" id="PF07158">
    <property type="entry name" value="MatC_N"/>
    <property type="match status" value="1"/>
</dbReference>
<feature type="transmembrane region" description="Helical" evidence="6">
    <location>
        <begin position="335"/>
        <end position="362"/>
    </location>
</feature>